<feature type="compositionally biased region" description="Low complexity" evidence="3">
    <location>
        <begin position="2024"/>
        <end position="2041"/>
    </location>
</feature>
<evidence type="ECO:0000313" key="7">
    <source>
        <dbReference type="Proteomes" id="UP001151295"/>
    </source>
</evidence>
<evidence type="ECO:0000259" key="5">
    <source>
        <dbReference type="Pfam" id="PF12090"/>
    </source>
</evidence>
<feature type="region of interest" description="Disordered" evidence="3">
    <location>
        <begin position="1058"/>
        <end position="1086"/>
    </location>
</feature>
<dbReference type="Proteomes" id="UP001151295">
    <property type="component" value="Unassembled WGS sequence"/>
</dbReference>
<name>A0ABQ8PKH6_9FUNG</name>
<proteinExistence type="predicted"/>
<evidence type="ECO:0000313" key="6">
    <source>
        <dbReference type="EMBL" id="KAJ1989521.1"/>
    </source>
</evidence>
<evidence type="ECO:0000256" key="4">
    <source>
        <dbReference type="SAM" id="Phobius"/>
    </source>
</evidence>
<keyword evidence="4" id="KW-0472">Membrane</keyword>
<dbReference type="Pfam" id="PF12090">
    <property type="entry name" value="Spt20_SEP"/>
    <property type="match status" value="1"/>
</dbReference>
<organism evidence="6 7">
    <name type="scientific">Coemansia umbellata</name>
    <dbReference type="NCBI Taxonomy" id="1424467"/>
    <lineage>
        <taxon>Eukaryota</taxon>
        <taxon>Fungi</taxon>
        <taxon>Fungi incertae sedis</taxon>
        <taxon>Zoopagomycota</taxon>
        <taxon>Kickxellomycotina</taxon>
        <taxon>Kickxellomycetes</taxon>
        <taxon>Kickxellales</taxon>
        <taxon>Kickxellaceae</taxon>
        <taxon>Coemansia</taxon>
    </lineage>
</organism>
<feature type="region of interest" description="Disordered" evidence="3">
    <location>
        <begin position="1102"/>
        <end position="1148"/>
    </location>
</feature>
<feature type="compositionally biased region" description="Polar residues" evidence="3">
    <location>
        <begin position="871"/>
        <end position="881"/>
    </location>
</feature>
<dbReference type="InterPro" id="IPR015915">
    <property type="entry name" value="Kelch-typ_b-propeller"/>
</dbReference>
<gene>
    <name evidence="6" type="primary">SPT20</name>
    <name evidence="6" type="ORF">EDC05_004638</name>
</gene>
<feature type="compositionally biased region" description="Polar residues" evidence="3">
    <location>
        <begin position="168"/>
        <end position="181"/>
    </location>
</feature>
<dbReference type="Pfam" id="PF24681">
    <property type="entry name" value="Kelch_KLHDC2_KLHL20_DRC7"/>
    <property type="match status" value="1"/>
</dbReference>
<feature type="compositionally biased region" description="Polar residues" evidence="3">
    <location>
        <begin position="1386"/>
        <end position="1395"/>
    </location>
</feature>
<feature type="compositionally biased region" description="Low complexity" evidence="3">
    <location>
        <begin position="1396"/>
        <end position="1406"/>
    </location>
</feature>
<feature type="compositionally biased region" description="Low complexity" evidence="3">
    <location>
        <begin position="697"/>
        <end position="714"/>
    </location>
</feature>
<keyword evidence="4" id="KW-0812">Transmembrane</keyword>
<dbReference type="SUPFAM" id="SSF117281">
    <property type="entry name" value="Kelch motif"/>
    <property type="match status" value="1"/>
</dbReference>
<keyword evidence="1" id="KW-0880">Kelch repeat</keyword>
<dbReference type="InterPro" id="IPR046468">
    <property type="entry name" value="Spt20-like_SEP"/>
</dbReference>
<evidence type="ECO:0000256" key="2">
    <source>
        <dbReference type="ARBA" id="ARBA00022737"/>
    </source>
</evidence>
<feature type="compositionally biased region" description="Low complexity" evidence="3">
    <location>
        <begin position="1244"/>
        <end position="1277"/>
    </location>
</feature>
<feature type="compositionally biased region" description="Acidic residues" evidence="3">
    <location>
        <begin position="64"/>
        <end position="76"/>
    </location>
</feature>
<sequence length="2192" mass="235791">MSASVATEASLKAHNSSQSVSTHMDASRSLSSSPNIDDQNSSIDFEEELQQELENEMSASYDNLFDDDIDEGEDGYADTRSFTGISTTGDRESVGSDNDSDGQNDRDNSHGAGEYDDAEGDADNDDDNIGDAVDDDLFGDGGTLGSDDDDDEDEDDLDLDFEDPPETRISQGVHSSTNGASTKVDEDSASDDEFEAVDLDLDTLQAELDGSLVDDSSVPKNALHMPLNEYEPQKRKRSRNRIHVGDADLLERYKDEHPSLVLHLFDSHFRFEGQEGVFLYNGPMRFFFEALNAGKIPIDLVDVLAQVNCRYFDGCLIVQVHDHRRPTQEPKIKKQRISSLFTWSSFSSNNTPDNANRIASNAMLTDTTSSGKIPEPGSIAINGLKGNEAPQATTQSHAGAVEVNGIASDPSAISSVDPHSSKVYKKVMRPTSETVNLDLLLACERSRTKLSQDDVLELESMILLAVEEPLDLEPDFQVSRVSNAIRFVEYGHLLPHKKRKYNSAEIEAEQAEREEKLKLLTLMDDRKNREFQPSFNRVAQVNEWRHKKYVSDAEVYPAAVPPAPAGKKAPTKKSRSQMSLLSDGRRVIRTLRFVQTINGHSTHTVFHVLELPDNRGLQGIMRWGTLPDTSINGGSKTFSFPDEEIMRMHIDNFKLLLSIENNRLIYDSIYPNGVPTAGPPPTSPVAPASLVSSGPKATAPSTPTLSSAPTASPTVANGSVVASATIDATSPVPESAAPSPIVPEASPSKSDTPKQKMSSVAKNSSRGSRKRSPQPKQKKSSASNNASVEPEDNATTAIIGSSGSQKSKSVAASVSSAKSKKTAASRDTTPAIKDEEPKGAASSAKESALTNDEDVAAEKQTETSGGGKQSAELQLDSTTVNEGAKLSAKEKKTQSKGGAKPSRKRPPPKEKKPRGKGKAASAASTSNATSQPKADAVAEASNAPELSAASNTKENKKAETSDKPLAQNVESEQNATDIMANDGISVTSSVAGTKASMQSQTTPAPQTPTLSASQANPQQSATNIPLELPRHITKEYLQANPQYYAILRNQMAQLLMQRQQQQQQGVPNVGSPNPLASPQIRPGAPPNMAVISQMLQAIHGNTAPSGRAANAEASPGTSASTLGASPAPAASSTPHANPGLISPTIRPNLGAAAGNQQLQPTKEDMILIQQYCRIMEIPVQNLQALQFAMLVNKAKTGELKQAIIARIQALSQQQQQAAASGANRIRPNNGTGSGAVDTPSPVTQNQQLLNSNASAQNSPAPASSLPAGPSAASNISSGNSAAANVQASIPMQQLPQELANLSAQDRARLMEMAIQRQRESAINGTAAQMPGASASLQALLPAAIALRQQQQRNAAMSAAGNTPISTMVVNPANIGIQSPAVRPMRPSSSSTGSMQTRPATAAMASPTPTPATAPTPAQLGLSAGQQQLLQQMALSNMSPQQRQEFLQKLQAMQQIHHMQQQQQQQQQTVAAAAPRPPQNNLAMFIQQYMAGRLNPAMLPPQAIVVLLQNAQAQLTPEQRQVLQQELAHRISAQQNNAAVASTGPIRPGGNVCVDVTKAINQASPAWKQQKSASRFAMPPLAQQSSVYDRINRIIVPYGGQSPSTFSQANHLAVYSTQYQAWGASNIVDTDPRRYLHTAVIQESSGDMVIFGGASDSTTVGGNGTRWLNVNRMVLDSIRHAEKAKVLGHSTQSNNSIAVGNILTDSGDATPELIMGLVQHSSVLVNDTLMIVLGGNIYNKSKNEAVNLPFDKIYIYNIDTMKWNTVACSGDIPPERSAFSASLYEDSIYIYGGVNVSGWSQLFGDLYKLDMLTWTWTKLPTPNAPAPRYAHQMKTLGQYLIITNGYINIGGDNYTGDKDMYFYNLNARSFVSKYLPGNTTHTELDTEWAIWLTPATKAISGLCYVLTLIVFILALYYLTHEIQSFLTRRAQPAARAPPGRDSTIRSIVESYADNIISSAHRFEGKYIKPVGDRRRSSHDVDGATLISLFSGRKSSSMAKGAPTIVTTTNSAIDPKSSSSRNRLRTQSVSDGTSTVVGSGNSLSDRRHSSGVLESIHRTGNMNAMLSETAPVRRKLTISAPVPTYRARRASDGPNIRFSHNVDEQMQNMRERQSESYDEIDDYDDDYAALAEDGCSQSSISSIGEHIELSVIDESPEDIHSIYELEPCGNNFETNTSTACRLKVVNSSCMDSTI</sequence>
<reference evidence="6" key="1">
    <citation type="submission" date="2022-07" db="EMBL/GenBank/DDBJ databases">
        <title>Phylogenomic reconstructions and comparative analyses of Kickxellomycotina fungi.</title>
        <authorList>
            <person name="Reynolds N.K."/>
            <person name="Stajich J.E."/>
            <person name="Barry K."/>
            <person name="Grigoriev I.V."/>
            <person name="Crous P."/>
            <person name="Smith M.E."/>
        </authorList>
    </citation>
    <scope>NUCLEOTIDE SEQUENCE</scope>
    <source>
        <strain evidence="6">BCRC 34882</strain>
    </source>
</reference>
<keyword evidence="2" id="KW-0677">Repeat</keyword>
<dbReference type="EMBL" id="JANBQD010000067">
    <property type="protein sequence ID" value="KAJ1989521.1"/>
    <property type="molecule type" value="Genomic_DNA"/>
</dbReference>
<feature type="compositionally biased region" description="Low complexity" evidence="3">
    <location>
        <begin position="918"/>
        <end position="930"/>
    </location>
</feature>
<protein>
    <submittedName>
        <fullName evidence="6">Transcription factor spt20</fullName>
    </submittedName>
</protein>
<feature type="domain" description="Spt20-like SEP" evidence="5">
    <location>
        <begin position="255"/>
        <end position="484"/>
    </location>
</feature>
<evidence type="ECO:0000256" key="3">
    <source>
        <dbReference type="SAM" id="MobiDB-lite"/>
    </source>
</evidence>
<evidence type="ECO:0000256" key="1">
    <source>
        <dbReference type="ARBA" id="ARBA00022441"/>
    </source>
</evidence>
<feature type="compositionally biased region" description="Basic residues" evidence="3">
    <location>
        <begin position="901"/>
        <end position="917"/>
    </location>
</feature>
<feature type="compositionally biased region" description="Polar residues" evidence="3">
    <location>
        <begin position="984"/>
        <end position="997"/>
    </location>
</feature>
<feature type="region of interest" description="Disordered" evidence="3">
    <location>
        <begin position="560"/>
        <end position="579"/>
    </location>
</feature>
<feature type="compositionally biased region" description="Low complexity" evidence="3">
    <location>
        <begin position="1116"/>
        <end position="1134"/>
    </location>
</feature>
<feature type="region of interest" description="Disordered" evidence="3">
    <location>
        <begin position="1"/>
        <end position="192"/>
    </location>
</feature>
<feature type="compositionally biased region" description="Basic residues" evidence="3">
    <location>
        <begin position="767"/>
        <end position="779"/>
    </location>
</feature>
<feature type="compositionally biased region" description="Polar residues" evidence="3">
    <location>
        <begin position="2003"/>
        <end position="2019"/>
    </location>
</feature>
<feature type="compositionally biased region" description="Low complexity" evidence="3">
    <location>
        <begin position="998"/>
        <end position="1013"/>
    </location>
</feature>
<dbReference type="PANTHER" id="PTHR46093">
    <property type="entry name" value="ACYL-COA-BINDING DOMAIN-CONTAINING PROTEIN 5"/>
    <property type="match status" value="1"/>
</dbReference>
<feature type="transmembrane region" description="Helical" evidence="4">
    <location>
        <begin position="1897"/>
        <end position="1918"/>
    </location>
</feature>
<accession>A0ABQ8PKH6</accession>
<feature type="region of interest" description="Disordered" evidence="3">
    <location>
        <begin position="730"/>
        <end position="1019"/>
    </location>
</feature>
<feature type="compositionally biased region" description="Basic and acidic residues" evidence="3">
    <location>
        <begin position="953"/>
        <end position="962"/>
    </location>
</feature>
<dbReference type="PANTHER" id="PTHR46093:SF18">
    <property type="entry name" value="FIBRONECTIN TYPE-III DOMAIN-CONTAINING PROTEIN"/>
    <property type="match status" value="1"/>
</dbReference>
<feature type="compositionally biased region" description="Low complexity" evidence="3">
    <location>
        <begin position="800"/>
        <end position="817"/>
    </location>
</feature>
<comment type="caution">
    <text evidence="6">The sequence shown here is derived from an EMBL/GenBank/DDBJ whole genome shotgun (WGS) entry which is preliminary data.</text>
</comment>
<feature type="compositionally biased region" description="Acidic residues" evidence="3">
    <location>
        <begin position="146"/>
        <end position="164"/>
    </location>
</feature>
<feature type="region of interest" description="Disordered" evidence="3">
    <location>
        <begin position="677"/>
        <end position="715"/>
    </location>
</feature>
<feature type="region of interest" description="Disordered" evidence="3">
    <location>
        <begin position="1379"/>
        <end position="1413"/>
    </location>
</feature>
<dbReference type="Gene3D" id="2.120.10.80">
    <property type="entry name" value="Kelch-type beta propeller"/>
    <property type="match status" value="1"/>
</dbReference>
<feature type="compositionally biased region" description="Acidic residues" evidence="3">
    <location>
        <begin position="44"/>
        <end position="55"/>
    </location>
</feature>
<feature type="region of interest" description="Disordered" evidence="3">
    <location>
        <begin position="1218"/>
        <end position="1277"/>
    </location>
</feature>
<feature type="compositionally biased region" description="Polar residues" evidence="3">
    <location>
        <begin position="1"/>
        <end position="43"/>
    </location>
</feature>
<feature type="compositionally biased region" description="Acidic residues" evidence="3">
    <location>
        <begin position="114"/>
        <end position="138"/>
    </location>
</feature>
<keyword evidence="7" id="KW-1185">Reference proteome</keyword>
<keyword evidence="4" id="KW-1133">Transmembrane helix</keyword>
<feature type="region of interest" description="Disordered" evidence="3">
    <location>
        <begin position="1994"/>
        <end position="2048"/>
    </location>
</feature>
<feature type="compositionally biased region" description="Polar residues" evidence="3">
    <location>
        <begin position="747"/>
        <end position="766"/>
    </location>
</feature>